<dbReference type="Proteomes" id="UP001054945">
    <property type="component" value="Unassembled WGS sequence"/>
</dbReference>
<name>A0AAV4M817_CAEEX</name>
<evidence type="ECO:0000313" key="3">
    <source>
        <dbReference type="Proteomes" id="UP001054945"/>
    </source>
</evidence>
<evidence type="ECO:0000313" key="2">
    <source>
        <dbReference type="EMBL" id="GIX67965.1"/>
    </source>
</evidence>
<feature type="region of interest" description="Disordered" evidence="1">
    <location>
        <begin position="91"/>
        <end position="158"/>
    </location>
</feature>
<accession>A0AAV4M817</accession>
<proteinExistence type="predicted"/>
<organism evidence="2 3">
    <name type="scientific">Caerostris extrusa</name>
    <name type="common">Bark spider</name>
    <name type="synonym">Caerostris bankana</name>
    <dbReference type="NCBI Taxonomy" id="172846"/>
    <lineage>
        <taxon>Eukaryota</taxon>
        <taxon>Metazoa</taxon>
        <taxon>Ecdysozoa</taxon>
        <taxon>Arthropoda</taxon>
        <taxon>Chelicerata</taxon>
        <taxon>Arachnida</taxon>
        <taxon>Araneae</taxon>
        <taxon>Araneomorphae</taxon>
        <taxon>Entelegynae</taxon>
        <taxon>Araneoidea</taxon>
        <taxon>Araneidae</taxon>
        <taxon>Caerostris</taxon>
    </lineage>
</organism>
<gene>
    <name evidence="2" type="ORF">CEXT_656991</name>
</gene>
<protein>
    <submittedName>
        <fullName evidence="2">Uncharacterized protein</fullName>
    </submittedName>
</protein>
<comment type="caution">
    <text evidence="2">The sequence shown here is derived from an EMBL/GenBank/DDBJ whole genome shotgun (WGS) entry which is preliminary data.</text>
</comment>
<keyword evidence="3" id="KW-1185">Reference proteome</keyword>
<feature type="compositionally biased region" description="Basic residues" evidence="1">
    <location>
        <begin position="91"/>
        <end position="103"/>
    </location>
</feature>
<feature type="compositionally biased region" description="Basic residues" evidence="1">
    <location>
        <begin position="143"/>
        <end position="155"/>
    </location>
</feature>
<dbReference type="AlphaFoldDB" id="A0AAV4M817"/>
<feature type="compositionally biased region" description="Basic and acidic residues" evidence="1">
    <location>
        <begin position="104"/>
        <end position="115"/>
    </location>
</feature>
<feature type="compositionally biased region" description="Polar residues" evidence="1">
    <location>
        <begin position="123"/>
        <end position="135"/>
    </location>
</feature>
<sequence length="265" mass="30366">MPSATKDGGDKGKKVFFLSSSMLEMKEMIVSPSADNATRLHYDNDVALFSLLSAIQRDSSFGVVFTNSEAAFFFDFSSLSANISSNRGRKCTRPFKNYPKKSRSREMRTSREHKQIAKRSKTNGRNSRPTFSESVASAIREARKSRTAPKKNGRKREREPIHAMMMIIAATAIWEREGGGRHVGMLHKKHLRKLPVRKGDCLLSIKKRYPTKETIQRFSLFEHALKIISYYSTLTYTLSRRPLPWAPFEIIKSGKNHWERSSRCL</sequence>
<reference evidence="2 3" key="1">
    <citation type="submission" date="2021-06" db="EMBL/GenBank/DDBJ databases">
        <title>Caerostris extrusa draft genome.</title>
        <authorList>
            <person name="Kono N."/>
            <person name="Arakawa K."/>
        </authorList>
    </citation>
    <scope>NUCLEOTIDE SEQUENCE [LARGE SCALE GENOMIC DNA]</scope>
</reference>
<dbReference type="EMBL" id="BPLR01001916">
    <property type="protein sequence ID" value="GIX67965.1"/>
    <property type="molecule type" value="Genomic_DNA"/>
</dbReference>
<evidence type="ECO:0000256" key="1">
    <source>
        <dbReference type="SAM" id="MobiDB-lite"/>
    </source>
</evidence>